<reference evidence="4" key="1">
    <citation type="journal article" date="2021" name="Nat. Commun.">
        <title>Genetic determinants of endophytism in the Arabidopsis root mycobiome.</title>
        <authorList>
            <person name="Mesny F."/>
            <person name="Miyauchi S."/>
            <person name="Thiergart T."/>
            <person name="Pickel B."/>
            <person name="Atanasova L."/>
            <person name="Karlsson M."/>
            <person name="Huettel B."/>
            <person name="Barry K.W."/>
            <person name="Haridas S."/>
            <person name="Chen C."/>
            <person name="Bauer D."/>
            <person name="Andreopoulos W."/>
            <person name="Pangilinan J."/>
            <person name="LaButti K."/>
            <person name="Riley R."/>
            <person name="Lipzen A."/>
            <person name="Clum A."/>
            <person name="Drula E."/>
            <person name="Henrissat B."/>
            <person name="Kohler A."/>
            <person name="Grigoriev I.V."/>
            <person name="Martin F.M."/>
            <person name="Hacquard S."/>
        </authorList>
    </citation>
    <scope>NUCLEOTIDE SEQUENCE</scope>
    <source>
        <strain evidence="4">MPI-CAGE-CH-0243</strain>
    </source>
</reference>
<proteinExistence type="predicted"/>
<evidence type="ECO:0000259" key="3">
    <source>
        <dbReference type="PROSITE" id="PS50089"/>
    </source>
</evidence>
<organism evidence="4 5">
    <name type="scientific">Dendryphion nanum</name>
    <dbReference type="NCBI Taxonomy" id="256645"/>
    <lineage>
        <taxon>Eukaryota</taxon>
        <taxon>Fungi</taxon>
        <taxon>Dikarya</taxon>
        <taxon>Ascomycota</taxon>
        <taxon>Pezizomycotina</taxon>
        <taxon>Dothideomycetes</taxon>
        <taxon>Pleosporomycetidae</taxon>
        <taxon>Pleosporales</taxon>
        <taxon>Torulaceae</taxon>
        <taxon>Dendryphion</taxon>
    </lineage>
</organism>
<dbReference type="Proteomes" id="UP000700596">
    <property type="component" value="Unassembled WGS sequence"/>
</dbReference>
<dbReference type="GO" id="GO:0008270">
    <property type="term" value="F:zinc ion binding"/>
    <property type="evidence" value="ECO:0007669"/>
    <property type="project" value="UniProtKB-KW"/>
</dbReference>
<keyword evidence="1" id="KW-0862">Zinc</keyword>
<comment type="caution">
    <text evidence="4">The sequence shown here is derived from an EMBL/GenBank/DDBJ whole genome shotgun (WGS) entry which is preliminary data.</text>
</comment>
<keyword evidence="1" id="KW-0479">Metal-binding</keyword>
<dbReference type="InterPro" id="IPR013083">
    <property type="entry name" value="Znf_RING/FYVE/PHD"/>
</dbReference>
<dbReference type="GO" id="GO:0006511">
    <property type="term" value="P:ubiquitin-dependent protein catabolic process"/>
    <property type="evidence" value="ECO:0007669"/>
    <property type="project" value="TreeGrafter"/>
</dbReference>
<protein>
    <recommendedName>
        <fullName evidence="3">RING-type domain-containing protein</fullName>
    </recommendedName>
</protein>
<keyword evidence="1" id="KW-0863">Zinc-finger</keyword>
<accession>A0A9P9IM75</accession>
<feature type="domain" description="RING-type" evidence="3">
    <location>
        <begin position="400"/>
        <end position="447"/>
    </location>
</feature>
<evidence type="ECO:0000313" key="4">
    <source>
        <dbReference type="EMBL" id="KAH7125521.1"/>
    </source>
</evidence>
<dbReference type="OrthoDB" id="1711136at2759"/>
<feature type="compositionally biased region" description="Basic and acidic residues" evidence="2">
    <location>
        <begin position="227"/>
        <end position="236"/>
    </location>
</feature>
<feature type="region of interest" description="Disordered" evidence="2">
    <location>
        <begin position="188"/>
        <end position="236"/>
    </location>
</feature>
<feature type="region of interest" description="Disordered" evidence="2">
    <location>
        <begin position="268"/>
        <end position="289"/>
    </location>
</feature>
<dbReference type="SUPFAM" id="SSF57850">
    <property type="entry name" value="RING/U-box"/>
    <property type="match status" value="1"/>
</dbReference>
<dbReference type="PANTHER" id="PTHR22696">
    <property type="entry name" value="E3 UBIQUITIN-PROTEIN LIGASE RNF26"/>
    <property type="match status" value="1"/>
</dbReference>
<evidence type="ECO:0000313" key="5">
    <source>
        <dbReference type="Proteomes" id="UP000700596"/>
    </source>
</evidence>
<dbReference type="GO" id="GO:0016567">
    <property type="term" value="P:protein ubiquitination"/>
    <property type="evidence" value="ECO:0007669"/>
    <property type="project" value="TreeGrafter"/>
</dbReference>
<feature type="compositionally biased region" description="Polar residues" evidence="2">
    <location>
        <begin position="313"/>
        <end position="324"/>
    </location>
</feature>
<dbReference type="Gene3D" id="3.30.40.10">
    <property type="entry name" value="Zinc/RING finger domain, C3HC4 (zinc finger)"/>
    <property type="match status" value="1"/>
</dbReference>
<dbReference type="InterPro" id="IPR001841">
    <property type="entry name" value="Znf_RING"/>
</dbReference>
<keyword evidence="5" id="KW-1185">Reference proteome</keyword>
<gene>
    <name evidence="4" type="ORF">B0J11DRAFT_308344</name>
</gene>
<name>A0A9P9IM75_9PLEO</name>
<evidence type="ECO:0000256" key="2">
    <source>
        <dbReference type="SAM" id="MobiDB-lite"/>
    </source>
</evidence>
<feature type="compositionally biased region" description="Low complexity" evidence="2">
    <location>
        <begin position="325"/>
        <end position="338"/>
    </location>
</feature>
<evidence type="ECO:0000256" key="1">
    <source>
        <dbReference type="PROSITE-ProRule" id="PRU00175"/>
    </source>
</evidence>
<dbReference type="EMBL" id="JAGMWT010000007">
    <property type="protein sequence ID" value="KAH7125521.1"/>
    <property type="molecule type" value="Genomic_DNA"/>
</dbReference>
<dbReference type="Pfam" id="PF13920">
    <property type="entry name" value="zf-C3HC4_3"/>
    <property type="match status" value="1"/>
</dbReference>
<feature type="region of interest" description="Disordered" evidence="2">
    <location>
        <begin position="311"/>
        <end position="340"/>
    </location>
</feature>
<dbReference type="GO" id="GO:0061630">
    <property type="term" value="F:ubiquitin protein ligase activity"/>
    <property type="evidence" value="ECO:0007669"/>
    <property type="project" value="TreeGrafter"/>
</dbReference>
<sequence length="458" mass="52248">MGTLTGDCPVLDAHCPHKLATSCRLTSTLNCCACADERSHTLTYRVYIDGVGFVNRGTRWQGYCWFCKEFWNNRLAATYPPLQLSQTRVPFIPDQTEFLDKWFEFHRGYRIASLADGTDQRIAVIGEPWKDVSPGFLPRTLDEMRNQRNDASRAANRFLRRRLSSEDVEPDETPQQSLEDALNDLLQEDSEDEEESPQSQESEAGPPNQGSTSVQLDLPPLTTSVPTREERARERFTRLFGTRQDVEQDDYISPLTTMYQRAWTRHQEAERLRDSGQQDAPPLNSLVPEERRRVEQQILWSVMRDSRGELLNQEEQPTSATAANPPSTSTIHTPSTSSAELRRAIERVNSNLLLISNATSTVASAISAMRTMEPQRSLDMDKQDRPPPMEDEEMTKKLACSICYSQLADTALLPCGHMIMCQWCADLHIPVKHSHIPIRPSNCPKCRKQVKQRFRIHM</sequence>
<feature type="compositionally biased region" description="Polar residues" evidence="2">
    <location>
        <begin position="208"/>
        <end position="226"/>
    </location>
</feature>
<dbReference type="AlphaFoldDB" id="A0A9P9IM75"/>
<dbReference type="SMART" id="SM00184">
    <property type="entry name" value="RING"/>
    <property type="match status" value="1"/>
</dbReference>
<dbReference type="PANTHER" id="PTHR22696:SF1">
    <property type="entry name" value="E3 UBIQUITIN-PROTEIN LIGASE RNF26"/>
    <property type="match status" value="1"/>
</dbReference>
<dbReference type="PROSITE" id="PS50089">
    <property type="entry name" value="ZF_RING_2"/>
    <property type="match status" value="1"/>
</dbReference>